<name>D0A067_TRYB9</name>
<accession>D0A067</accession>
<organism evidence="2 3">
    <name type="scientific">Trypanosoma brucei gambiense (strain MHOM/CI/86/DAL972)</name>
    <dbReference type="NCBI Taxonomy" id="679716"/>
    <lineage>
        <taxon>Eukaryota</taxon>
        <taxon>Discoba</taxon>
        <taxon>Euglenozoa</taxon>
        <taxon>Kinetoplastea</taxon>
        <taxon>Metakinetoplastina</taxon>
        <taxon>Trypanosomatida</taxon>
        <taxon>Trypanosomatidae</taxon>
        <taxon>Trypanosoma</taxon>
    </lineage>
</organism>
<feature type="compositionally biased region" description="Low complexity" evidence="1">
    <location>
        <begin position="79"/>
        <end position="93"/>
    </location>
</feature>
<feature type="region of interest" description="Disordered" evidence="1">
    <location>
        <begin position="79"/>
        <end position="108"/>
    </location>
</feature>
<proteinExistence type="predicted"/>
<evidence type="ECO:0000313" key="2">
    <source>
        <dbReference type="EMBL" id="CBH16625.1"/>
    </source>
</evidence>
<sequence length="108" mass="11705">MPFAVILSSEVVRTNRNGGNVNKSRSAPDGLTQSCNGRSLHRKLEKPKPTLPPYFLTAGPTLFKQRVLMLQRVGRGESAFLASPSPSPSFSDTSLDHMTADPPDPRTA</sequence>
<evidence type="ECO:0000256" key="1">
    <source>
        <dbReference type="SAM" id="MobiDB-lite"/>
    </source>
</evidence>
<reference evidence="3" key="1">
    <citation type="journal article" date="2010" name="PLoS Negl. Trop. Dis.">
        <title>The genome sequence of Trypanosoma brucei gambiense, causative agent of chronic human african trypanosomiasis.</title>
        <authorList>
            <person name="Jackson A.P."/>
            <person name="Sanders M."/>
            <person name="Berry A."/>
            <person name="McQuillan J."/>
            <person name="Aslett M.A."/>
            <person name="Quail M.A."/>
            <person name="Chukualim B."/>
            <person name="Capewell P."/>
            <person name="MacLeod A."/>
            <person name="Melville S.E."/>
            <person name="Gibson W."/>
            <person name="Barry J.D."/>
            <person name="Berriman M."/>
            <person name="Hertz-Fowler C."/>
        </authorList>
    </citation>
    <scope>NUCLEOTIDE SEQUENCE [LARGE SCALE GENOMIC DNA]</scope>
    <source>
        <strain evidence="3">MHOM/CI/86/DAL972</strain>
    </source>
</reference>
<gene>
    <name evidence="2" type="ORF">TbgDal_X17280</name>
</gene>
<dbReference type="GeneID" id="23864963"/>
<protein>
    <submittedName>
        <fullName evidence="2">Uncharacterized protein</fullName>
    </submittedName>
</protein>
<dbReference type="AlphaFoldDB" id="D0A067"/>
<dbReference type="KEGG" id="tbg:TbgDal_X17280"/>
<dbReference type="RefSeq" id="XP_011778889.1">
    <property type="nucleotide sequence ID" value="XM_011780587.1"/>
</dbReference>
<feature type="region of interest" description="Disordered" evidence="1">
    <location>
        <begin position="16"/>
        <end position="52"/>
    </location>
</feature>
<dbReference type="Proteomes" id="UP000002316">
    <property type="component" value="Chromosome 10"/>
</dbReference>
<dbReference type="EMBL" id="FN554973">
    <property type="protein sequence ID" value="CBH16625.1"/>
    <property type="molecule type" value="Genomic_DNA"/>
</dbReference>
<feature type="compositionally biased region" description="Basic and acidic residues" evidence="1">
    <location>
        <begin position="94"/>
        <end position="108"/>
    </location>
</feature>
<evidence type="ECO:0000313" key="3">
    <source>
        <dbReference type="Proteomes" id="UP000002316"/>
    </source>
</evidence>